<dbReference type="InterPro" id="IPR000182">
    <property type="entry name" value="GNAT_dom"/>
</dbReference>
<keyword evidence="3" id="KW-1185">Reference proteome</keyword>
<dbReference type="Pfam" id="PF13302">
    <property type="entry name" value="Acetyltransf_3"/>
    <property type="match status" value="1"/>
</dbReference>
<dbReference type="SUPFAM" id="SSF55729">
    <property type="entry name" value="Acyl-CoA N-acyltransferases (Nat)"/>
    <property type="match status" value="1"/>
</dbReference>
<dbReference type="InterPro" id="IPR051531">
    <property type="entry name" value="N-acetyltransferase"/>
</dbReference>
<protein>
    <submittedName>
        <fullName evidence="2">GNAT family protein</fullName>
    </submittedName>
</protein>
<dbReference type="PROSITE" id="PS51186">
    <property type="entry name" value="GNAT"/>
    <property type="match status" value="1"/>
</dbReference>
<name>A0ABV8FBX6_9ACTN</name>
<dbReference type="InterPro" id="IPR016181">
    <property type="entry name" value="Acyl_CoA_acyltransferase"/>
</dbReference>
<reference evidence="3" key="1">
    <citation type="journal article" date="2019" name="Int. J. Syst. Evol. Microbiol.">
        <title>The Global Catalogue of Microorganisms (GCM) 10K type strain sequencing project: providing services to taxonomists for standard genome sequencing and annotation.</title>
        <authorList>
            <consortium name="The Broad Institute Genomics Platform"/>
            <consortium name="The Broad Institute Genome Sequencing Center for Infectious Disease"/>
            <person name="Wu L."/>
            <person name="Ma J."/>
        </authorList>
    </citation>
    <scope>NUCLEOTIDE SEQUENCE [LARGE SCALE GENOMIC DNA]</scope>
    <source>
        <strain evidence="3">TBRC 7912</strain>
    </source>
</reference>
<dbReference type="PANTHER" id="PTHR43792">
    <property type="entry name" value="GNAT FAMILY, PUTATIVE (AFU_ORTHOLOGUE AFUA_3G00765)-RELATED-RELATED"/>
    <property type="match status" value="1"/>
</dbReference>
<dbReference type="CDD" id="cd04301">
    <property type="entry name" value="NAT_SF"/>
    <property type="match status" value="1"/>
</dbReference>
<organism evidence="2 3">
    <name type="scientific">Streptosporangium jomthongense</name>
    <dbReference type="NCBI Taxonomy" id="1193683"/>
    <lineage>
        <taxon>Bacteria</taxon>
        <taxon>Bacillati</taxon>
        <taxon>Actinomycetota</taxon>
        <taxon>Actinomycetes</taxon>
        <taxon>Streptosporangiales</taxon>
        <taxon>Streptosporangiaceae</taxon>
        <taxon>Streptosporangium</taxon>
    </lineage>
</organism>
<proteinExistence type="predicted"/>
<dbReference type="Proteomes" id="UP001595698">
    <property type="component" value="Unassembled WGS sequence"/>
</dbReference>
<dbReference type="Gene3D" id="3.40.630.30">
    <property type="match status" value="1"/>
</dbReference>
<evidence type="ECO:0000313" key="2">
    <source>
        <dbReference type="EMBL" id="MFC3986188.1"/>
    </source>
</evidence>
<evidence type="ECO:0000313" key="3">
    <source>
        <dbReference type="Proteomes" id="UP001595698"/>
    </source>
</evidence>
<accession>A0ABV8FBX6</accession>
<dbReference type="PANTHER" id="PTHR43792:SF1">
    <property type="entry name" value="N-ACETYLTRANSFERASE DOMAIN-CONTAINING PROTEIN"/>
    <property type="match status" value="1"/>
</dbReference>
<dbReference type="EMBL" id="JBHSBC010000053">
    <property type="protein sequence ID" value="MFC3986188.1"/>
    <property type="molecule type" value="Genomic_DNA"/>
</dbReference>
<comment type="caution">
    <text evidence="2">The sequence shown here is derived from an EMBL/GenBank/DDBJ whole genome shotgun (WGS) entry which is preliminary data.</text>
</comment>
<feature type="domain" description="N-acetyltransferase" evidence="1">
    <location>
        <begin position="16"/>
        <end position="183"/>
    </location>
</feature>
<gene>
    <name evidence="2" type="ORF">ACFOYY_39085</name>
</gene>
<sequence length="188" mass="21534">MPKPFSPAFPIRTARLILRPFTHDDLEELHVIRSLPEVARYVPWEPGDLEKTAKALEARIGQTTLTEENQPLTVAVEVAETGELIGDAMLFWVSEQHRCGEVGYVFHPAHHGRGYATETVMALLELGFDGLGLRRIIGRLDTRNEASARVLERVGMRREAHLVENELFKGEWTDEFVYAILRREWECR</sequence>
<dbReference type="RefSeq" id="WP_352013296.1">
    <property type="nucleotide sequence ID" value="NZ_JBHSBC010000053.1"/>
</dbReference>
<evidence type="ECO:0000259" key="1">
    <source>
        <dbReference type="PROSITE" id="PS51186"/>
    </source>
</evidence>